<dbReference type="InterPro" id="IPR002857">
    <property type="entry name" value="Znf_CXXC"/>
</dbReference>
<evidence type="ECO:0000256" key="7">
    <source>
        <dbReference type="ARBA" id="ARBA00022771"/>
    </source>
</evidence>
<dbReference type="PROSITE" id="PS00094">
    <property type="entry name" value="C5_MTASE_1"/>
    <property type="match status" value="1"/>
</dbReference>
<keyword evidence="2 11" id="KW-0489">Methyltransferase</keyword>
<evidence type="ECO:0000313" key="17">
    <source>
        <dbReference type="Proteomes" id="UP000694924"/>
    </source>
</evidence>
<evidence type="ECO:0000256" key="6">
    <source>
        <dbReference type="ARBA" id="ARBA00022737"/>
    </source>
</evidence>
<evidence type="ECO:0000256" key="11">
    <source>
        <dbReference type="PIRNR" id="PIRNR037404"/>
    </source>
</evidence>
<feature type="domain" description="CXXC-type" evidence="16">
    <location>
        <begin position="481"/>
        <end position="527"/>
    </location>
</feature>
<keyword evidence="9 11" id="KW-0238">DNA-binding</keyword>
<dbReference type="InterPro" id="IPR050390">
    <property type="entry name" value="C5-Methyltransferase"/>
</dbReference>
<evidence type="ECO:0000256" key="10">
    <source>
        <dbReference type="ARBA" id="ARBA00023242"/>
    </source>
</evidence>
<evidence type="ECO:0000256" key="3">
    <source>
        <dbReference type="ARBA" id="ARBA00022679"/>
    </source>
</evidence>
<dbReference type="Pfam" id="PF02008">
    <property type="entry name" value="zf-CXXC"/>
    <property type="match status" value="1"/>
</dbReference>
<dbReference type="InterPro" id="IPR031303">
    <property type="entry name" value="C5_meth_CS"/>
</dbReference>
<name>A0ABM1JDF5_POLDO</name>
<dbReference type="Pfam" id="PF00145">
    <property type="entry name" value="DNA_methylase"/>
    <property type="match status" value="1"/>
</dbReference>
<dbReference type="SMART" id="SM00439">
    <property type="entry name" value="BAH"/>
    <property type="match status" value="2"/>
</dbReference>
<dbReference type="GeneID" id="107073999"/>
<evidence type="ECO:0000256" key="2">
    <source>
        <dbReference type="ARBA" id="ARBA00022603"/>
    </source>
</evidence>
<feature type="region of interest" description="Disordered" evidence="14">
    <location>
        <begin position="1"/>
        <end position="20"/>
    </location>
</feature>
<dbReference type="Gene3D" id="3.90.120.10">
    <property type="entry name" value="DNA Methylase, subunit A, domain 2"/>
    <property type="match status" value="1"/>
</dbReference>
<evidence type="ECO:0000256" key="12">
    <source>
        <dbReference type="PROSITE-ProRule" id="PRU00509"/>
    </source>
</evidence>
<accession>A0ABM1JDF5</accession>
<comment type="subcellular location">
    <subcellularLocation>
        <location evidence="1 11">Nucleus</location>
    </subcellularLocation>
</comment>
<keyword evidence="6" id="KW-0677">Repeat</keyword>
<dbReference type="PANTHER" id="PTHR10629:SF52">
    <property type="entry name" value="DNA (CYTOSINE-5)-METHYLTRANSFERASE 1"/>
    <property type="match status" value="1"/>
</dbReference>
<feature type="active site" evidence="13">
    <location>
        <position position="1074"/>
    </location>
</feature>
<dbReference type="PRINTS" id="PR00105">
    <property type="entry name" value="C5METTRFRASE"/>
</dbReference>
<evidence type="ECO:0000256" key="5">
    <source>
        <dbReference type="ARBA" id="ARBA00022723"/>
    </source>
</evidence>
<comment type="similarity">
    <text evidence="11 13">Belongs to the class I-like SAM-binding methyltransferase superfamily. C5-methyltransferase family.</text>
</comment>
<keyword evidence="4 11" id="KW-0949">S-adenosyl-L-methionine</keyword>
<evidence type="ECO:0000313" key="18">
    <source>
        <dbReference type="RefSeq" id="XP_015190493.1"/>
    </source>
</evidence>
<evidence type="ECO:0000259" key="16">
    <source>
        <dbReference type="PROSITE" id="PS51058"/>
    </source>
</evidence>
<feature type="compositionally biased region" description="Basic and acidic residues" evidence="14">
    <location>
        <begin position="11"/>
        <end position="20"/>
    </location>
</feature>
<keyword evidence="5" id="KW-0479">Metal-binding</keyword>
<keyword evidence="8" id="KW-0862">Zinc</keyword>
<dbReference type="InterPro" id="IPR043151">
    <property type="entry name" value="BAH_sf"/>
</dbReference>
<proteinExistence type="inferred from homology"/>
<keyword evidence="10 11" id="KW-0539">Nucleus</keyword>
<dbReference type="InterPro" id="IPR029063">
    <property type="entry name" value="SAM-dependent_MTases_sf"/>
</dbReference>
<feature type="domain" description="BAH" evidence="15">
    <location>
        <begin position="594"/>
        <end position="721"/>
    </location>
</feature>
<dbReference type="PIRSF" id="PIRSF037404">
    <property type="entry name" value="DNMT1"/>
    <property type="match status" value="1"/>
</dbReference>
<evidence type="ECO:0000256" key="13">
    <source>
        <dbReference type="PROSITE-ProRule" id="PRU01016"/>
    </source>
</evidence>
<feature type="domain" description="BAH" evidence="15">
    <location>
        <begin position="818"/>
        <end position="945"/>
    </location>
</feature>
<dbReference type="InterPro" id="IPR018117">
    <property type="entry name" value="C5_DNA_meth_AS"/>
</dbReference>
<dbReference type="RefSeq" id="XP_015190493.1">
    <property type="nucleotide sequence ID" value="XM_015335007.1"/>
</dbReference>
<dbReference type="EC" id="2.1.1.37" evidence="11"/>
<keyword evidence="17" id="KW-1185">Reference proteome</keyword>
<organism evidence="17 18">
    <name type="scientific">Polistes dominula</name>
    <name type="common">European paper wasp</name>
    <name type="synonym">Vespa dominula</name>
    <dbReference type="NCBI Taxonomy" id="743375"/>
    <lineage>
        <taxon>Eukaryota</taxon>
        <taxon>Metazoa</taxon>
        <taxon>Ecdysozoa</taxon>
        <taxon>Arthropoda</taxon>
        <taxon>Hexapoda</taxon>
        <taxon>Insecta</taxon>
        <taxon>Pterygota</taxon>
        <taxon>Neoptera</taxon>
        <taxon>Endopterygota</taxon>
        <taxon>Hymenoptera</taxon>
        <taxon>Apocrita</taxon>
        <taxon>Aculeata</taxon>
        <taxon>Vespoidea</taxon>
        <taxon>Vespidae</taxon>
        <taxon>Polistinae</taxon>
        <taxon>Polistini</taxon>
        <taxon>Polistes</taxon>
    </lineage>
</organism>
<evidence type="ECO:0000256" key="1">
    <source>
        <dbReference type="ARBA" id="ARBA00004123"/>
    </source>
</evidence>
<dbReference type="PANTHER" id="PTHR10629">
    <property type="entry name" value="CYTOSINE-SPECIFIC METHYLTRANSFERASE"/>
    <property type="match status" value="1"/>
</dbReference>
<evidence type="ECO:0000256" key="14">
    <source>
        <dbReference type="SAM" id="MobiDB-lite"/>
    </source>
</evidence>
<sequence length="1444" mass="164268">MLSAVVTNGDNSEKENHPDVEILDGHRFSLKRSIFKENNINETNSHIEKNNENNIENGYVPLSINNALCDVGNDRKKLRSGKYVSDKVMLSPSRIKKNIKIEKFTSYWKNFTKPTNSVEPIIRTEENSCKPIESINETMPKLSFETNFIETNETVDDEFENTCKKIKHKDSNHNISEENPVIKKVVDTPQKCEYCRQKLIVNEIKLYQGHPNGAVEEFVALTDSRLSLFTGEEAMIHESDERPQNKLTHFSVYDNNGHLCPFDTGLIEKNVALYFSGYMKAIYEENACPEGGVPTKDMGPINEWWVSGFDGGELALIGFSTSFGEYILMEPSEEYAPFMDCIRQKIYMSKIIIEFLLNEINPTYEDLLNKLQTIVPPKGLPKFTEDALLQHAQFICDQVISFDSSARPEDPLLITNACMRALISLAGITVGKKIAMRRVQQKHQKQKKPCWTKATTTKLVNDTFETFFTDQLAKNEDKNMIGPRRHRCGVCEACQQSDCGTCIACKDMAKFGGGGKSKQACFKRRCPNMAIQEAEDSDLEDDELTDTFIENTKITQKMILKSFKNVYKKIEWIGQPVAVDGRRTFYEAVKLIDEEIRVNDCVLIESGDPTVPLQIARVIFMCEDKSGAKLCHANWFRRGSDTVLGETSDPLELFSLDECDNVPFFSIKCKATVIYRKKPQDWSGLGNSDEALENEIKDENGKTFFYQKKYTSETARFEDPALDSICQRKEISHRFCPACVRFTDLQCYYTPKVFELIEEKNFREVIYGVVKYKGEEFRVGSAVFLSPGAIRFKYTATSHTISKQKKGKAVDEDMYPEYYRKSSEHVKGSNCDTPEPFHIGYINTIYVTTTNKLVASSDIWIKVNKLYRPENTHKGLNLMHQVDLNMLYWSDEVCNVKFSEVTGKCYLTYSENLNEPLEEWSRAGPYRFYFTQAYNAADKTFDEPSPQACKIGKFGKGKGKGKGTKPENSETKKFIEKPIDYKKVEPLRTLDLFAGCGGLSEGLYQAGIAKNNWAVEKEDAAACAYKLNNPDAIVFSEDCNILLQKVMNGDIYDENGLRLPQKGEVELLCGGPPCQGFSGMNRFNSRQYSLFKNSLVASCLSWCDYYRPKFFIMENVRNFASFKRCMVLKLTLRCLVRMGYQCTFGILQAGNYGVPQTRRRLIILAAAPGEILPKFPEPTHVFSKRACRLSVIVDNKKYSSNCDWTESAPYRTISVHDAMSDLPIIRNGWNQEEMPYGDEPNSYFQRKMRSIHDSILRDHICKDMAPLVEARIAHIPIASGSDWRDLPNIVVRLSDGTYSKKLEYNHHDKKAGKSSTGAYRGVCSCCSGKACDPIDRQYNTLIPWCLPHTANRHNHWAGLYGRLEWEGFFGTTITNPEPMGKQGRVLHPEQTRVVSVRECARSQGFPDSFRFYGNLLDKHRQVGNAVPPPLGAAIGHEIRKCLQD</sequence>
<dbReference type="InterPro" id="IPR001525">
    <property type="entry name" value="C5_MeTfrase"/>
</dbReference>
<evidence type="ECO:0000259" key="15">
    <source>
        <dbReference type="PROSITE" id="PS51038"/>
    </source>
</evidence>
<protein>
    <recommendedName>
        <fullName evidence="11">DNA (cytosine-5)-methyltransferase</fullName>
        <ecNumber evidence="11">2.1.1.37</ecNumber>
    </recommendedName>
</protein>
<dbReference type="CDD" id="cd04760">
    <property type="entry name" value="BAH_Dnmt1_I"/>
    <property type="match status" value="1"/>
</dbReference>
<keyword evidence="7 12" id="KW-0863">Zinc-finger</keyword>
<evidence type="ECO:0000256" key="9">
    <source>
        <dbReference type="ARBA" id="ARBA00023125"/>
    </source>
</evidence>
<comment type="catalytic activity">
    <reaction evidence="11">
        <text>a 2'-deoxycytidine in DNA + S-adenosyl-L-methionine = a 5-methyl-2'-deoxycytidine in DNA + S-adenosyl-L-homocysteine + H(+)</text>
        <dbReference type="Rhea" id="RHEA:13681"/>
        <dbReference type="Rhea" id="RHEA-COMP:11369"/>
        <dbReference type="Rhea" id="RHEA-COMP:11370"/>
        <dbReference type="ChEBI" id="CHEBI:15378"/>
        <dbReference type="ChEBI" id="CHEBI:57856"/>
        <dbReference type="ChEBI" id="CHEBI:59789"/>
        <dbReference type="ChEBI" id="CHEBI:85452"/>
        <dbReference type="ChEBI" id="CHEBI:85454"/>
        <dbReference type="EC" id="2.1.1.37"/>
    </reaction>
</comment>
<keyword evidence="3 11" id="KW-0808">Transferase</keyword>
<reference evidence="18" key="1">
    <citation type="submission" date="2025-08" db="UniProtKB">
        <authorList>
            <consortium name="RefSeq"/>
        </authorList>
    </citation>
    <scope>IDENTIFICATION</scope>
    <source>
        <tissue evidence="18">Whole body</tissue>
    </source>
</reference>
<evidence type="ECO:0000256" key="8">
    <source>
        <dbReference type="ARBA" id="ARBA00022833"/>
    </source>
</evidence>
<dbReference type="Pfam" id="PF01426">
    <property type="entry name" value="BAH"/>
    <property type="match status" value="2"/>
</dbReference>
<evidence type="ECO:0000256" key="4">
    <source>
        <dbReference type="ARBA" id="ARBA00022691"/>
    </source>
</evidence>
<dbReference type="PROSITE" id="PS00095">
    <property type="entry name" value="C5_MTASE_2"/>
    <property type="match status" value="1"/>
</dbReference>
<dbReference type="SUPFAM" id="SSF53335">
    <property type="entry name" value="S-adenosyl-L-methionine-dependent methyltransferases"/>
    <property type="match status" value="1"/>
</dbReference>
<dbReference type="InterPro" id="IPR022702">
    <property type="entry name" value="Cytosine_MeTrfase1_RFD"/>
</dbReference>
<dbReference type="PROSITE" id="PS51058">
    <property type="entry name" value="ZF_CXXC"/>
    <property type="match status" value="1"/>
</dbReference>
<dbReference type="PROSITE" id="PS51038">
    <property type="entry name" value="BAH"/>
    <property type="match status" value="2"/>
</dbReference>
<gene>
    <name evidence="18" type="primary">LOC107073999</name>
</gene>
<dbReference type="InterPro" id="IPR001025">
    <property type="entry name" value="BAH_dom"/>
</dbReference>
<dbReference type="Pfam" id="PF12047">
    <property type="entry name" value="DNMT1-RFD"/>
    <property type="match status" value="1"/>
</dbReference>
<dbReference type="Gene3D" id="3.40.50.150">
    <property type="entry name" value="Vaccinia Virus protein VP39"/>
    <property type="match status" value="1"/>
</dbReference>
<feature type="compositionally biased region" description="Polar residues" evidence="14">
    <location>
        <begin position="1"/>
        <end position="10"/>
    </location>
</feature>
<dbReference type="PROSITE" id="PS51679">
    <property type="entry name" value="SAM_MT_C5"/>
    <property type="match status" value="1"/>
</dbReference>
<dbReference type="Proteomes" id="UP000694924">
    <property type="component" value="Unplaced"/>
</dbReference>
<dbReference type="Gene3D" id="1.10.10.2230">
    <property type="match status" value="1"/>
</dbReference>
<dbReference type="Gene3D" id="2.30.30.490">
    <property type="match status" value="2"/>
</dbReference>